<organism evidence="1 2">
    <name type="scientific">Heterorhabditis bacteriophora</name>
    <name type="common">Entomopathogenic nematode worm</name>
    <dbReference type="NCBI Taxonomy" id="37862"/>
    <lineage>
        <taxon>Eukaryota</taxon>
        <taxon>Metazoa</taxon>
        <taxon>Ecdysozoa</taxon>
        <taxon>Nematoda</taxon>
        <taxon>Chromadorea</taxon>
        <taxon>Rhabditida</taxon>
        <taxon>Rhabditina</taxon>
        <taxon>Rhabditomorpha</taxon>
        <taxon>Strongyloidea</taxon>
        <taxon>Heterorhabditidae</taxon>
        <taxon>Heterorhabditis</taxon>
    </lineage>
</organism>
<evidence type="ECO:0000313" key="2">
    <source>
        <dbReference type="WBParaSite" id="Hba_03361"/>
    </source>
</evidence>
<protein>
    <submittedName>
        <fullName evidence="2">Uncharacterized protein</fullName>
    </submittedName>
</protein>
<reference evidence="2" key="1">
    <citation type="submission" date="2016-11" db="UniProtKB">
        <authorList>
            <consortium name="WormBaseParasite"/>
        </authorList>
    </citation>
    <scope>IDENTIFICATION</scope>
</reference>
<accession>A0A1I7WEH4</accession>
<name>A0A1I7WEH4_HETBA</name>
<dbReference type="Proteomes" id="UP000095283">
    <property type="component" value="Unplaced"/>
</dbReference>
<sequence length="19" mass="2303">MKQRKTTNRSTRSHNKSNK</sequence>
<keyword evidence="1" id="KW-1185">Reference proteome</keyword>
<proteinExistence type="predicted"/>
<dbReference type="WBParaSite" id="Hba_03361">
    <property type="protein sequence ID" value="Hba_03361"/>
    <property type="gene ID" value="Hba_03361"/>
</dbReference>
<dbReference type="AlphaFoldDB" id="A0A1I7WEH4"/>
<evidence type="ECO:0000313" key="1">
    <source>
        <dbReference type="Proteomes" id="UP000095283"/>
    </source>
</evidence>